<evidence type="ECO:0000259" key="2">
    <source>
        <dbReference type="Pfam" id="PF00582"/>
    </source>
</evidence>
<dbReference type="Pfam" id="PF00582">
    <property type="entry name" value="Usp"/>
    <property type="match status" value="2"/>
</dbReference>
<dbReference type="InterPro" id="IPR006015">
    <property type="entry name" value="Universal_stress_UspA"/>
</dbReference>
<dbReference type="PANTHER" id="PTHR46268">
    <property type="entry name" value="STRESS RESPONSE PROTEIN NHAX"/>
    <property type="match status" value="1"/>
</dbReference>
<dbReference type="AlphaFoldDB" id="A0ABD5RH72"/>
<dbReference type="InterPro" id="IPR006016">
    <property type="entry name" value="UspA"/>
</dbReference>
<evidence type="ECO:0000313" key="3">
    <source>
        <dbReference type="EMBL" id="MFC5369181.1"/>
    </source>
</evidence>
<gene>
    <name evidence="3" type="ORF">ACFPJ5_19820</name>
</gene>
<comment type="caution">
    <text evidence="3">The sequence shown here is derived from an EMBL/GenBank/DDBJ whole genome shotgun (WGS) entry which is preliminary data.</text>
</comment>
<dbReference type="SUPFAM" id="SSF52402">
    <property type="entry name" value="Adenine nucleotide alpha hydrolases-like"/>
    <property type="match status" value="2"/>
</dbReference>
<dbReference type="InterPro" id="IPR014729">
    <property type="entry name" value="Rossmann-like_a/b/a_fold"/>
</dbReference>
<feature type="domain" description="UspA" evidence="2">
    <location>
        <begin position="150"/>
        <end position="277"/>
    </location>
</feature>
<comment type="similarity">
    <text evidence="1">Belongs to the universal stress protein A family.</text>
</comment>
<evidence type="ECO:0000256" key="1">
    <source>
        <dbReference type="ARBA" id="ARBA00008791"/>
    </source>
</evidence>
<dbReference type="PRINTS" id="PR01438">
    <property type="entry name" value="UNVRSLSTRESS"/>
</dbReference>
<proteinExistence type="inferred from homology"/>
<dbReference type="Proteomes" id="UP001596201">
    <property type="component" value="Unassembled WGS sequence"/>
</dbReference>
<reference evidence="3 4" key="1">
    <citation type="journal article" date="2019" name="Int. J. Syst. Evol. Microbiol.">
        <title>The Global Catalogue of Microorganisms (GCM) 10K type strain sequencing project: providing services to taxonomists for standard genome sequencing and annotation.</title>
        <authorList>
            <consortium name="The Broad Institute Genomics Platform"/>
            <consortium name="The Broad Institute Genome Sequencing Center for Infectious Disease"/>
            <person name="Wu L."/>
            <person name="Ma J."/>
        </authorList>
    </citation>
    <scope>NUCLEOTIDE SEQUENCE [LARGE SCALE GENOMIC DNA]</scope>
    <source>
        <strain evidence="3 4">CGMCC 1.12237</strain>
    </source>
</reference>
<dbReference type="Gene3D" id="3.40.50.620">
    <property type="entry name" value="HUPs"/>
    <property type="match status" value="2"/>
</dbReference>
<name>A0ABD5RH72_9EURY</name>
<dbReference type="RefSeq" id="WP_227231234.1">
    <property type="nucleotide sequence ID" value="NZ_JAJCVJ010000003.1"/>
</dbReference>
<feature type="domain" description="UspA" evidence="2">
    <location>
        <begin position="2"/>
        <end position="132"/>
    </location>
</feature>
<organism evidence="3 4">
    <name type="scientific">Salinirubrum litoreum</name>
    <dbReference type="NCBI Taxonomy" id="1126234"/>
    <lineage>
        <taxon>Archaea</taxon>
        <taxon>Methanobacteriati</taxon>
        <taxon>Methanobacteriota</taxon>
        <taxon>Stenosarchaea group</taxon>
        <taxon>Halobacteria</taxon>
        <taxon>Halobacteriales</taxon>
        <taxon>Haloferacaceae</taxon>
        <taxon>Salinirubrum</taxon>
    </lineage>
</organism>
<keyword evidence="4" id="KW-1185">Reference proteome</keyword>
<sequence>MRIVFATDLSAASEAAVESRTCLECLATIGVREVHLFTVVPDTVGSGLPGLDSAADAESALRRQRAVFEEAGFDVETHVARGAPFRRINGLAERLPADMIVVGSRGQSPLRNRLIGDTVRNVARTAVVPLLVERIDPADGTHRVAHEHLFRDVLYVTDFSDNAERAYDFLPRLRGATRRVNLLHVRGSEERTGESAAAPHDRLQSLAEDLSVRMGVETAVNVRSGSPKTEILAEERRVGATVTLLGARGQSRLRRLLLGSVSESVIAQGNANVLLVPPASVPPR</sequence>
<evidence type="ECO:0000313" key="4">
    <source>
        <dbReference type="Proteomes" id="UP001596201"/>
    </source>
</evidence>
<accession>A0ABD5RH72</accession>
<protein>
    <submittedName>
        <fullName evidence="3">Universal stress protein</fullName>
    </submittedName>
</protein>
<dbReference type="EMBL" id="JBHSKX010000004">
    <property type="protein sequence ID" value="MFC5369181.1"/>
    <property type="molecule type" value="Genomic_DNA"/>
</dbReference>
<dbReference type="CDD" id="cd00293">
    <property type="entry name" value="USP-like"/>
    <property type="match status" value="2"/>
</dbReference>
<dbReference type="PANTHER" id="PTHR46268:SF6">
    <property type="entry name" value="UNIVERSAL STRESS PROTEIN UP12"/>
    <property type="match status" value="1"/>
</dbReference>